<evidence type="ECO:0000256" key="8">
    <source>
        <dbReference type="ARBA" id="ARBA00022989"/>
    </source>
</evidence>
<keyword evidence="7" id="KW-0479">Metal-binding</keyword>
<dbReference type="GO" id="GO:0020037">
    <property type="term" value="F:heme binding"/>
    <property type="evidence" value="ECO:0007669"/>
    <property type="project" value="InterPro"/>
</dbReference>
<evidence type="ECO:0000256" key="7">
    <source>
        <dbReference type="ARBA" id="ARBA00022723"/>
    </source>
</evidence>
<evidence type="ECO:0000256" key="12">
    <source>
        <dbReference type="ARBA" id="ARBA00023136"/>
    </source>
</evidence>
<name>A0A9P7FTD7_9AGAR</name>
<dbReference type="PANTHER" id="PTHR24305:SF166">
    <property type="entry name" value="CYTOCHROME P450 12A4, MITOCHONDRIAL-RELATED"/>
    <property type="match status" value="1"/>
</dbReference>
<comment type="similarity">
    <text evidence="4">Belongs to the cytochrome P450 family.</text>
</comment>
<keyword evidence="5" id="KW-0349">Heme</keyword>
<evidence type="ECO:0000256" key="1">
    <source>
        <dbReference type="ARBA" id="ARBA00001971"/>
    </source>
</evidence>
<reference evidence="13" key="1">
    <citation type="submission" date="2021-02" db="EMBL/GenBank/DDBJ databases">
        <authorList>
            <person name="Nieuwenhuis M."/>
            <person name="Van De Peppel L.J.J."/>
        </authorList>
    </citation>
    <scope>NUCLEOTIDE SEQUENCE</scope>
    <source>
        <strain evidence="13">D49</strain>
    </source>
</reference>
<dbReference type="InterPro" id="IPR001128">
    <property type="entry name" value="Cyt_P450"/>
</dbReference>
<reference evidence="13" key="2">
    <citation type="submission" date="2021-10" db="EMBL/GenBank/DDBJ databases">
        <title>Phylogenomics reveals ancestral predisposition of the termite-cultivated fungus Termitomyces towards a domesticated lifestyle.</title>
        <authorList>
            <person name="Auxier B."/>
            <person name="Grum-Grzhimaylo A."/>
            <person name="Cardenas M.E."/>
            <person name="Lodge J.D."/>
            <person name="Laessoe T."/>
            <person name="Pedersen O."/>
            <person name="Smith M.E."/>
            <person name="Kuyper T.W."/>
            <person name="Franco-Molano E.A."/>
            <person name="Baroni T.J."/>
            <person name="Aanen D.K."/>
        </authorList>
    </citation>
    <scope>NUCLEOTIDE SEQUENCE</scope>
    <source>
        <strain evidence="13">D49</strain>
    </source>
</reference>
<comment type="subcellular location">
    <subcellularLocation>
        <location evidence="2">Membrane</location>
    </subcellularLocation>
</comment>
<dbReference type="AlphaFoldDB" id="A0A9P7FTD7"/>
<dbReference type="InterPro" id="IPR036396">
    <property type="entry name" value="Cyt_P450_sf"/>
</dbReference>
<protein>
    <recommendedName>
        <fullName evidence="15">Cytochrome P450</fullName>
    </recommendedName>
</protein>
<evidence type="ECO:0008006" key="15">
    <source>
        <dbReference type="Google" id="ProtNLM"/>
    </source>
</evidence>
<dbReference type="GO" id="GO:0016020">
    <property type="term" value="C:membrane"/>
    <property type="evidence" value="ECO:0007669"/>
    <property type="project" value="UniProtKB-SubCell"/>
</dbReference>
<keyword evidence="6" id="KW-0812">Transmembrane</keyword>
<evidence type="ECO:0000313" key="13">
    <source>
        <dbReference type="EMBL" id="KAG5637793.1"/>
    </source>
</evidence>
<keyword evidence="14" id="KW-1185">Reference proteome</keyword>
<comment type="cofactor">
    <cofactor evidence="1">
        <name>heme</name>
        <dbReference type="ChEBI" id="CHEBI:30413"/>
    </cofactor>
</comment>
<evidence type="ECO:0000256" key="11">
    <source>
        <dbReference type="ARBA" id="ARBA00023033"/>
    </source>
</evidence>
<evidence type="ECO:0000313" key="14">
    <source>
        <dbReference type="Proteomes" id="UP000717328"/>
    </source>
</evidence>
<keyword evidence="10" id="KW-0408">Iron</keyword>
<organism evidence="13 14">
    <name type="scientific">Sphagnurus paluster</name>
    <dbReference type="NCBI Taxonomy" id="117069"/>
    <lineage>
        <taxon>Eukaryota</taxon>
        <taxon>Fungi</taxon>
        <taxon>Dikarya</taxon>
        <taxon>Basidiomycota</taxon>
        <taxon>Agaricomycotina</taxon>
        <taxon>Agaricomycetes</taxon>
        <taxon>Agaricomycetidae</taxon>
        <taxon>Agaricales</taxon>
        <taxon>Tricholomatineae</taxon>
        <taxon>Lyophyllaceae</taxon>
        <taxon>Sphagnurus</taxon>
    </lineage>
</organism>
<dbReference type="OrthoDB" id="1470350at2759"/>
<evidence type="ECO:0000256" key="3">
    <source>
        <dbReference type="ARBA" id="ARBA00004721"/>
    </source>
</evidence>
<dbReference type="InterPro" id="IPR050121">
    <property type="entry name" value="Cytochrome_P450_monoxygenase"/>
</dbReference>
<proteinExistence type="inferred from homology"/>
<evidence type="ECO:0000256" key="9">
    <source>
        <dbReference type="ARBA" id="ARBA00023002"/>
    </source>
</evidence>
<dbReference type="GO" id="GO:0004497">
    <property type="term" value="F:monooxygenase activity"/>
    <property type="evidence" value="ECO:0007669"/>
    <property type="project" value="UniProtKB-KW"/>
</dbReference>
<evidence type="ECO:0000256" key="5">
    <source>
        <dbReference type="ARBA" id="ARBA00022617"/>
    </source>
</evidence>
<evidence type="ECO:0000256" key="6">
    <source>
        <dbReference type="ARBA" id="ARBA00022692"/>
    </source>
</evidence>
<evidence type="ECO:0000256" key="2">
    <source>
        <dbReference type="ARBA" id="ARBA00004370"/>
    </source>
</evidence>
<evidence type="ECO:0000256" key="10">
    <source>
        <dbReference type="ARBA" id="ARBA00023004"/>
    </source>
</evidence>
<comment type="pathway">
    <text evidence="3">Secondary metabolite biosynthesis; terpenoid biosynthesis.</text>
</comment>
<dbReference type="GO" id="GO:0005506">
    <property type="term" value="F:iron ion binding"/>
    <property type="evidence" value="ECO:0007669"/>
    <property type="project" value="InterPro"/>
</dbReference>
<dbReference type="Gene3D" id="1.10.630.10">
    <property type="entry name" value="Cytochrome P450"/>
    <property type="match status" value="1"/>
</dbReference>
<comment type="caution">
    <text evidence="13">The sequence shown here is derived from an EMBL/GenBank/DDBJ whole genome shotgun (WGS) entry which is preliminary data.</text>
</comment>
<accession>A0A9P7FTD7</accession>
<keyword evidence="9" id="KW-0560">Oxidoreductase</keyword>
<gene>
    <name evidence="13" type="ORF">H0H81_003185</name>
</gene>
<dbReference type="PANTHER" id="PTHR24305">
    <property type="entry name" value="CYTOCHROME P450"/>
    <property type="match status" value="1"/>
</dbReference>
<keyword evidence="8" id="KW-1133">Transmembrane helix</keyword>
<keyword evidence="12" id="KW-0472">Membrane</keyword>
<dbReference type="Proteomes" id="UP000717328">
    <property type="component" value="Unassembled WGS sequence"/>
</dbReference>
<dbReference type="SUPFAM" id="SSF48264">
    <property type="entry name" value="Cytochrome P450"/>
    <property type="match status" value="1"/>
</dbReference>
<dbReference type="EMBL" id="JABCKI010005803">
    <property type="protein sequence ID" value="KAG5637793.1"/>
    <property type="molecule type" value="Genomic_DNA"/>
</dbReference>
<dbReference type="GO" id="GO:0016705">
    <property type="term" value="F:oxidoreductase activity, acting on paired donors, with incorporation or reduction of molecular oxygen"/>
    <property type="evidence" value="ECO:0007669"/>
    <property type="project" value="InterPro"/>
</dbReference>
<evidence type="ECO:0000256" key="4">
    <source>
        <dbReference type="ARBA" id="ARBA00010617"/>
    </source>
</evidence>
<keyword evidence="11" id="KW-0503">Monooxygenase</keyword>
<sequence length="286" mass="32387">MSSLNISQSALAFAVVLTVWQLLRRFVVKTSLDNIAGPPSNSFIKGNMGQLFNFNGWEFHRKISDDFGRIALVLGAFGDKQLYVSDPKALHHILVKDQDLFDQSEALFTKMMTPVFSVAHLRNMLPIFYDVTNKIDVAIAKDLSDGPREIDILQWMTRAALEMIGQSGLGYSFDSLEDEESENLYTKSIKELFPTALKLRFIQEFLLVPLAKIGSPKFRRACVELLPLKNVQKIKEMTDIMDKTSREIVDSKRQALKKGNEAVQQQVGQGKDIISILSKPYLRHPH</sequence>
<dbReference type="Pfam" id="PF00067">
    <property type="entry name" value="p450"/>
    <property type="match status" value="1"/>
</dbReference>